<dbReference type="Gene3D" id="3.15.30.10">
    <property type="entry name" value="putative capsid protein of prophage domain like"/>
    <property type="match status" value="1"/>
</dbReference>
<evidence type="ECO:0008006" key="3">
    <source>
        <dbReference type="Google" id="ProtNLM"/>
    </source>
</evidence>
<keyword evidence="2" id="KW-1185">Reference proteome</keyword>
<protein>
    <recommendedName>
        <fullName evidence="3">Phage major capsid protein E</fullName>
    </recommendedName>
</protein>
<evidence type="ECO:0000313" key="1">
    <source>
        <dbReference type="EMBL" id="KXA17127.1"/>
    </source>
</evidence>
<comment type="caution">
    <text evidence="1">The sequence shown here is derived from an EMBL/GenBank/DDBJ whole genome shotgun (WGS) entry which is preliminary data.</text>
</comment>
<reference evidence="2" key="1">
    <citation type="submission" date="2016-01" db="EMBL/GenBank/DDBJ databases">
        <authorList>
            <person name="Mitreva M."/>
            <person name="Pepin K.H."/>
            <person name="Mihindukulasuriya K.A."/>
            <person name="Fulton R."/>
            <person name="Fronick C."/>
            <person name="O'Laughlin M."/>
            <person name="Miner T."/>
            <person name="Herter B."/>
            <person name="Rosa B.A."/>
            <person name="Cordes M."/>
            <person name="Tomlinson C."/>
            <person name="Wollam A."/>
            <person name="Palsikar V.B."/>
            <person name="Mardis E.R."/>
            <person name="Wilson R.K."/>
        </authorList>
    </citation>
    <scope>NUCLEOTIDE SEQUENCE [LARGE SCALE GENOMIC DNA]</scope>
    <source>
        <strain evidence="2">CMW8396</strain>
    </source>
</reference>
<evidence type="ECO:0000313" key="2">
    <source>
        <dbReference type="Proteomes" id="UP000070617"/>
    </source>
</evidence>
<dbReference type="AlphaFoldDB" id="A0A133NLH7"/>
<dbReference type="Gene3D" id="3.30.1930.10">
    <property type="entry name" value="capsid protein of prophage domain"/>
    <property type="match status" value="1"/>
</dbReference>
<dbReference type="Pfam" id="PF03864">
    <property type="entry name" value="Phage_cap_E"/>
    <property type="match status" value="1"/>
</dbReference>
<dbReference type="PATRIC" id="fig|134605.3.peg.80"/>
<dbReference type="Proteomes" id="UP000070617">
    <property type="component" value="Unassembled WGS sequence"/>
</dbReference>
<dbReference type="InterPro" id="IPR005564">
    <property type="entry name" value="Major_capsid_GpE"/>
</dbReference>
<name>A0A133NLH7_9FUSO</name>
<organism evidence="1 2">
    <name type="scientific">Fusobacterium equinum</name>
    <dbReference type="NCBI Taxonomy" id="134605"/>
    <lineage>
        <taxon>Bacteria</taxon>
        <taxon>Fusobacteriati</taxon>
        <taxon>Fusobacteriota</taxon>
        <taxon>Fusobacteriia</taxon>
        <taxon>Fusobacteriales</taxon>
        <taxon>Fusobacteriaceae</taxon>
        <taxon>Fusobacterium</taxon>
    </lineage>
</organism>
<proteinExistence type="predicted"/>
<accession>A0A133NLH7</accession>
<sequence>MDKGGNMASKIFGLIALTAAISQVKAPKHFLYDLLIGEEKAEKVEELEIHTRQAGRRKAPLVGRREQGIFVRREAFAVQRVKPSYIKLQAVNEAEALFEQQFGQTPYADPQQTGKRMLADAMKEFKDIAFRTRTWMLVQTLRTGACPMADGVQAIEYGEINKETLAGTALFNNPACDPIAYLKKKQTEVQKESGVVIDTIIMSPDVADAFLENEKVKEYLNTRHANYVRVNDSKAEDAEGKKEIAYLPTLGITVYSFVDWYTDMDNQNEEQVIPAKTCIGVKSKSFTFRYGAMALRPKQGAPKTLHINKEVIRPWYPDTSEDDEIQYFSAPLCMPREDIRAWFVSTVL</sequence>
<gene>
    <name evidence="1" type="ORF">HMPREF3206_00079</name>
</gene>
<dbReference type="STRING" id="134605.HMPREF3206_00079"/>
<dbReference type="EMBL" id="LRPX01000002">
    <property type="protein sequence ID" value="KXA17127.1"/>
    <property type="molecule type" value="Genomic_DNA"/>
</dbReference>